<reference evidence="4 5" key="1">
    <citation type="submission" date="2016-10" db="EMBL/GenBank/DDBJ databases">
        <authorList>
            <person name="de Groot N.N."/>
        </authorList>
    </citation>
    <scope>NUCLEOTIDE SEQUENCE [LARGE SCALE GENOMIC DNA]</scope>
    <source>
        <strain evidence="4">MBHS1</strain>
    </source>
</reference>
<organism evidence="4 5">
    <name type="scientific">Candidatus Venteria ishoeyi</name>
    <dbReference type="NCBI Taxonomy" id="1899563"/>
    <lineage>
        <taxon>Bacteria</taxon>
        <taxon>Pseudomonadati</taxon>
        <taxon>Pseudomonadota</taxon>
        <taxon>Gammaproteobacteria</taxon>
        <taxon>Thiotrichales</taxon>
        <taxon>Thiotrichaceae</taxon>
        <taxon>Venteria</taxon>
    </lineage>
</organism>
<dbReference type="PANTHER" id="PTHR35812">
    <property type="entry name" value="LIPOPROTEIN"/>
    <property type="match status" value="1"/>
</dbReference>
<evidence type="ECO:0000313" key="4">
    <source>
        <dbReference type="EMBL" id="SEH07322.1"/>
    </source>
</evidence>
<proteinExistence type="predicted"/>
<feature type="signal peptide" evidence="2">
    <location>
        <begin position="1"/>
        <end position="26"/>
    </location>
</feature>
<feature type="chain" id="PRO_5014653995" description="Lcl C-terminal domain-containing protein" evidence="2">
    <location>
        <begin position="27"/>
        <end position="590"/>
    </location>
</feature>
<evidence type="ECO:0000259" key="3">
    <source>
        <dbReference type="Pfam" id="PF07603"/>
    </source>
</evidence>
<sequence length="590" mass="62618">MKLRYKPLNAVITLIFTISMYSAIFAQTPPQPTIDGCSGLDTGDSCSFVTPNGTESGFCTMADTVLFCAPNPASSAGVTATAVPDDIGTMIGTTGGSLPDTGQTYCYDANGSATTCPVSGAAFYGQDAQYQGNTLNYTNNGDGTVSDNISGLMWQQTTDINGDGVINSSDKLSLGNAQSYCESLNQGGHSDWWLPDIKQMYSLIDFDGQDVSSYSGTDTSGLIPFIDTQYFTFGYGDTTADERIIDAQYASSTQYVSTTMNGDTTMFGVNFADGRIKGYGIALHGQDKTFYVQCVRGNSAYGQNSFTDNGDATISDKASGLMWAQNDNGSGLSWEDALAWVTQQNAAAYLGYSDWRLPNIKELQSLVDYTRSPDTTGSAAIDPLFNASAISNEAGQSDYAYYWSSTTHINSGPVPGANAAYISFGRAIGSMNSGSTWIDVHGAGAQRSDPKTGDAADYPQSHGPQGDAQRVFNYTRLVRTDGGIDSSQCAVFNATTTPQLNLPCVDVSGTLYSVGMNMVNATDLLFAVDASSLQALNTTAGGDCAAFPYGSQSRLRLNCVDVDGSKLWAELTYIPGITDIEFELVDYGSH</sequence>
<evidence type="ECO:0000256" key="2">
    <source>
        <dbReference type="SAM" id="SignalP"/>
    </source>
</evidence>
<dbReference type="PANTHER" id="PTHR35812:SF1">
    <property type="entry name" value="LIPOPROTEIN"/>
    <property type="match status" value="1"/>
</dbReference>
<dbReference type="InterPro" id="IPR011460">
    <property type="entry name" value="Lcl_C"/>
</dbReference>
<gene>
    <name evidence="4" type="ORF">MBHS_03197</name>
</gene>
<feature type="domain" description="Lcl C-terminal" evidence="3">
    <location>
        <begin position="313"/>
        <end position="411"/>
    </location>
</feature>
<keyword evidence="5" id="KW-1185">Reference proteome</keyword>
<dbReference type="RefSeq" id="WP_103920980.1">
    <property type="nucleotide sequence ID" value="NZ_FMSV02000528.1"/>
</dbReference>
<dbReference type="Proteomes" id="UP000236724">
    <property type="component" value="Unassembled WGS sequence"/>
</dbReference>
<dbReference type="AlphaFoldDB" id="A0A1H6FB55"/>
<dbReference type="OrthoDB" id="9793251at2"/>
<evidence type="ECO:0000313" key="5">
    <source>
        <dbReference type="Proteomes" id="UP000236724"/>
    </source>
</evidence>
<accession>A0A1H6FB55</accession>
<feature type="region of interest" description="Disordered" evidence="1">
    <location>
        <begin position="443"/>
        <end position="465"/>
    </location>
</feature>
<feature type="domain" description="Lcl C-terminal" evidence="3">
    <location>
        <begin position="143"/>
        <end position="296"/>
    </location>
</feature>
<dbReference type="Pfam" id="PF07603">
    <property type="entry name" value="Lcl_C"/>
    <property type="match status" value="2"/>
</dbReference>
<dbReference type="EMBL" id="FMSV02000528">
    <property type="protein sequence ID" value="SEH07322.1"/>
    <property type="molecule type" value="Genomic_DNA"/>
</dbReference>
<protein>
    <recommendedName>
        <fullName evidence="3">Lcl C-terminal domain-containing protein</fullName>
    </recommendedName>
</protein>
<name>A0A1H6FB55_9GAMM</name>
<evidence type="ECO:0000256" key="1">
    <source>
        <dbReference type="SAM" id="MobiDB-lite"/>
    </source>
</evidence>
<keyword evidence="2" id="KW-0732">Signal</keyword>